<evidence type="ECO:0000313" key="3">
    <source>
        <dbReference type="Proteomes" id="UP000596827"/>
    </source>
</evidence>
<feature type="signal peptide" evidence="1">
    <location>
        <begin position="1"/>
        <end position="20"/>
    </location>
</feature>
<gene>
    <name evidence="2" type="ORF">H8R02_24440</name>
</gene>
<name>A0A923MB90_9BURK</name>
<dbReference type="Gene3D" id="3.55.50.70">
    <property type="match status" value="1"/>
</dbReference>
<proteinExistence type="predicted"/>
<dbReference type="RefSeq" id="WP_187084119.1">
    <property type="nucleotide sequence ID" value="NZ_JACORU010000011.1"/>
</dbReference>
<evidence type="ECO:0000256" key="1">
    <source>
        <dbReference type="SAM" id="SignalP"/>
    </source>
</evidence>
<keyword evidence="3" id="KW-1185">Reference proteome</keyword>
<comment type="caution">
    <text evidence="2">The sequence shown here is derived from an EMBL/GenBank/DDBJ whole genome shotgun (WGS) entry which is preliminary data.</text>
</comment>
<organism evidence="2 3">
    <name type="scientific">Ramlibacter albus</name>
    <dbReference type="NCBI Taxonomy" id="2079448"/>
    <lineage>
        <taxon>Bacteria</taxon>
        <taxon>Pseudomonadati</taxon>
        <taxon>Pseudomonadota</taxon>
        <taxon>Betaproteobacteria</taxon>
        <taxon>Burkholderiales</taxon>
        <taxon>Comamonadaceae</taxon>
        <taxon>Ramlibacter</taxon>
    </lineage>
</organism>
<dbReference type="EMBL" id="JACORU010000011">
    <property type="protein sequence ID" value="MBC5767637.1"/>
    <property type="molecule type" value="Genomic_DNA"/>
</dbReference>
<dbReference type="Proteomes" id="UP000596827">
    <property type="component" value="Unassembled WGS sequence"/>
</dbReference>
<protein>
    <submittedName>
        <fullName evidence="2">TcpQ domain-containing protein</fullName>
    </submittedName>
</protein>
<keyword evidence="1" id="KW-0732">Signal</keyword>
<accession>A0A923MB90</accession>
<evidence type="ECO:0000313" key="2">
    <source>
        <dbReference type="EMBL" id="MBC5767637.1"/>
    </source>
</evidence>
<dbReference type="AlphaFoldDB" id="A0A923MB90"/>
<sequence>MKISVLLASIVAAISLPAAAQSVRNTADAFPIAPAAQRLPVAPLPVAPATVARPVTQAPVARTYALEEKDRNLRAAFARWARERGASMQWLLVDDVPIDAPGPVRNTYPDLDPQQFASSSYPDLVEAMTVVAHAFSKSRSPFVVREFDNTIVVQPRLSARK</sequence>
<feature type="chain" id="PRO_5036919065" evidence="1">
    <location>
        <begin position="21"/>
        <end position="161"/>
    </location>
</feature>
<reference evidence="2" key="1">
    <citation type="submission" date="2020-08" db="EMBL/GenBank/DDBJ databases">
        <title>Ramlibacter sp. GTP1 16S ribosomal RNA gene genome sequencing and assembly.</title>
        <authorList>
            <person name="Kang M."/>
        </authorList>
    </citation>
    <scope>NUCLEOTIDE SEQUENCE</scope>
    <source>
        <strain evidence="2">GTP1</strain>
    </source>
</reference>